<evidence type="ECO:0000313" key="2">
    <source>
        <dbReference type="Proteomes" id="UP000220836"/>
    </source>
</evidence>
<organism evidence="1 2">
    <name type="scientific">Pelagimonas varians</name>
    <dbReference type="NCBI Taxonomy" id="696760"/>
    <lineage>
        <taxon>Bacteria</taxon>
        <taxon>Pseudomonadati</taxon>
        <taxon>Pseudomonadota</taxon>
        <taxon>Alphaproteobacteria</taxon>
        <taxon>Rhodobacterales</taxon>
        <taxon>Roseobacteraceae</taxon>
        <taxon>Pelagimonas</taxon>
    </lineage>
</organism>
<keyword evidence="2" id="KW-1185">Reference proteome</keyword>
<sequence length="58" mass="6715">MRDAVDHLKDQNLDRCTPRLDQSEIAETCLLSGSPEGFSMEWVFDRYDQSSPQIGRRN</sequence>
<dbReference type="Proteomes" id="UP000220836">
    <property type="component" value="Unassembled WGS sequence"/>
</dbReference>
<proteinExistence type="predicted"/>
<evidence type="ECO:0000313" key="1">
    <source>
        <dbReference type="EMBL" id="SMX49228.1"/>
    </source>
</evidence>
<accession>A0A238L2Q2</accession>
<gene>
    <name evidence="1" type="ORF">PEV8663_04137</name>
</gene>
<dbReference type="EMBL" id="FXYH01000020">
    <property type="protein sequence ID" value="SMX49228.1"/>
    <property type="molecule type" value="Genomic_DNA"/>
</dbReference>
<protein>
    <submittedName>
        <fullName evidence="1">Uncharacterized protein</fullName>
    </submittedName>
</protein>
<name>A0A238L2Q2_9RHOB</name>
<reference evidence="1 2" key="1">
    <citation type="submission" date="2017-05" db="EMBL/GenBank/DDBJ databases">
        <authorList>
            <person name="Song R."/>
            <person name="Chenine A.L."/>
            <person name="Ruprecht R.M."/>
        </authorList>
    </citation>
    <scope>NUCLEOTIDE SEQUENCE [LARGE SCALE GENOMIC DNA]</scope>
    <source>
        <strain evidence="1 2">CECT 8663</strain>
    </source>
</reference>
<dbReference type="AlphaFoldDB" id="A0A238L2Q2"/>